<reference evidence="6 7" key="1">
    <citation type="journal article" date="2012" name="J. Bacteriol.">
        <title>Genome Sequence of Nitratireductor indicus Type Strain C115.</title>
        <authorList>
            <person name="Lai Q."/>
            <person name="Li G."/>
            <person name="Yu Z."/>
            <person name="Shao Z."/>
        </authorList>
    </citation>
    <scope>NUCLEOTIDE SEQUENCE [LARGE SCALE GENOMIC DNA]</scope>
    <source>
        <strain evidence="6 7">C115</strain>
    </source>
</reference>
<comment type="caution">
    <text evidence="6">The sequence shown here is derived from an EMBL/GenBank/DDBJ whole genome shotgun (WGS) entry which is preliminary data.</text>
</comment>
<feature type="domain" description="HTH lysR-type" evidence="5">
    <location>
        <begin position="1"/>
        <end position="59"/>
    </location>
</feature>
<evidence type="ECO:0000313" key="7">
    <source>
        <dbReference type="Proteomes" id="UP000007374"/>
    </source>
</evidence>
<dbReference type="Gene3D" id="1.10.10.10">
    <property type="entry name" value="Winged helix-like DNA-binding domain superfamily/Winged helix DNA-binding domain"/>
    <property type="match status" value="1"/>
</dbReference>
<keyword evidence="3" id="KW-0238">DNA-binding</keyword>
<dbReference type="AlphaFoldDB" id="K2PKL6"/>
<evidence type="ECO:0000256" key="3">
    <source>
        <dbReference type="ARBA" id="ARBA00023125"/>
    </source>
</evidence>
<dbReference type="GO" id="GO:0006351">
    <property type="term" value="P:DNA-templated transcription"/>
    <property type="evidence" value="ECO:0007669"/>
    <property type="project" value="TreeGrafter"/>
</dbReference>
<name>K2PKL6_9HYPH</name>
<dbReference type="Gene3D" id="3.40.190.290">
    <property type="match status" value="1"/>
</dbReference>
<evidence type="ECO:0000256" key="4">
    <source>
        <dbReference type="ARBA" id="ARBA00023163"/>
    </source>
</evidence>
<gene>
    <name evidence="6" type="ORF">NA8A_15476</name>
</gene>
<dbReference type="InterPro" id="IPR058163">
    <property type="entry name" value="LysR-type_TF_proteobact-type"/>
</dbReference>
<dbReference type="PANTHER" id="PTHR30537:SF5">
    <property type="entry name" value="HTH-TYPE TRANSCRIPTIONAL ACTIVATOR TTDR-RELATED"/>
    <property type="match status" value="1"/>
</dbReference>
<dbReference type="PATRIC" id="fig|1231190.3.peg.3206"/>
<dbReference type="PANTHER" id="PTHR30537">
    <property type="entry name" value="HTH-TYPE TRANSCRIPTIONAL REGULATOR"/>
    <property type="match status" value="1"/>
</dbReference>
<dbReference type="eggNOG" id="COG0583">
    <property type="taxonomic scope" value="Bacteria"/>
</dbReference>
<evidence type="ECO:0000259" key="5">
    <source>
        <dbReference type="PROSITE" id="PS50931"/>
    </source>
</evidence>
<evidence type="ECO:0000256" key="2">
    <source>
        <dbReference type="ARBA" id="ARBA00023015"/>
    </source>
</evidence>
<dbReference type="PROSITE" id="PS50931">
    <property type="entry name" value="HTH_LYSR"/>
    <property type="match status" value="1"/>
</dbReference>
<proteinExistence type="inferred from homology"/>
<dbReference type="FunFam" id="1.10.10.10:FF:000001">
    <property type="entry name" value="LysR family transcriptional regulator"/>
    <property type="match status" value="1"/>
</dbReference>
<dbReference type="InterPro" id="IPR036390">
    <property type="entry name" value="WH_DNA-bd_sf"/>
</dbReference>
<dbReference type="Proteomes" id="UP000007374">
    <property type="component" value="Unassembled WGS sequence"/>
</dbReference>
<dbReference type="Pfam" id="PF03466">
    <property type="entry name" value="LysR_substrate"/>
    <property type="match status" value="1"/>
</dbReference>
<dbReference type="RefSeq" id="WP_009451277.1">
    <property type="nucleotide sequence ID" value="NZ_AMSI01000010.1"/>
</dbReference>
<dbReference type="SUPFAM" id="SSF53850">
    <property type="entry name" value="Periplasmic binding protein-like II"/>
    <property type="match status" value="1"/>
</dbReference>
<keyword evidence="2" id="KW-0805">Transcription regulation</keyword>
<evidence type="ECO:0000256" key="1">
    <source>
        <dbReference type="ARBA" id="ARBA00009437"/>
    </source>
</evidence>
<dbReference type="InterPro" id="IPR005119">
    <property type="entry name" value="LysR_subst-bd"/>
</dbReference>
<organism evidence="6 7">
    <name type="scientific">Nitratireductor indicus C115</name>
    <dbReference type="NCBI Taxonomy" id="1231190"/>
    <lineage>
        <taxon>Bacteria</taxon>
        <taxon>Pseudomonadati</taxon>
        <taxon>Pseudomonadota</taxon>
        <taxon>Alphaproteobacteria</taxon>
        <taxon>Hyphomicrobiales</taxon>
        <taxon>Phyllobacteriaceae</taxon>
        <taxon>Nitratireductor</taxon>
    </lineage>
</organism>
<evidence type="ECO:0000313" key="6">
    <source>
        <dbReference type="EMBL" id="EKF41622.1"/>
    </source>
</evidence>
<dbReference type="GO" id="GO:0003700">
    <property type="term" value="F:DNA-binding transcription factor activity"/>
    <property type="evidence" value="ECO:0007669"/>
    <property type="project" value="InterPro"/>
</dbReference>
<dbReference type="SUPFAM" id="SSF46785">
    <property type="entry name" value="Winged helix' DNA-binding domain"/>
    <property type="match status" value="1"/>
</dbReference>
<accession>K2PKL6</accession>
<dbReference type="STRING" id="721133.SAMN05216176_110158"/>
<dbReference type="InterPro" id="IPR000847">
    <property type="entry name" value="LysR_HTH_N"/>
</dbReference>
<dbReference type="CDD" id="cd08422">
    <property type="entry name" value="PBP2_CrgA_like"/>
    <property type="match status" value="1"/>
</dbReference>
<dbReference type="GO" id="GO:0043565">
    <property type="term" value="F:sequence-specific DNA binding"/>
    <property type="evidence" value="ECO:0007669"/>
    <property type="project" value="TreeGrafter"/>
</dbReference>
<comment type="similarity">
    <text evidence="1">Belongs to the LysR transcriptional regulatory family.</text>
</comment>
<protein>
    <submittedName>
        <fullName evidence="6">LysR family transcriptional regulator</fullName>
    </submittedName>
</protein>
<keyword evidence="7" id="KW-1185">Reference proteome</keyword>
<dbReference type="Pfam" id="PF00126">
    <property type="entry name" value="HTH_1"/>
    <property type="match status" value="1"/>
</dbReference>
<dbReference type="InterPro" id="IPR036388">
    <property type="entry name" value="WH-like_DNA-bd_sf"/>
</dbReference>
<dbReference type="EMBL" id="AMSI01000010">
    <property type="protein sequence ID" value="EKF41622.1"/>
    <property type="molecule type" value="Genomic_DNA"/>
</dbReference>
<keyword evidence="4" id="KW-0804">Transcription</keyword>
<sequence>MDEFRSMQVFVSAVQEGSFSAAGRRLGLSPASVSRLIGTLEDRLDTRLLNRTSRALTLTEAGESYFAEATGILQRVAAANERVRSFGGHPKGTLRVHSRIFVGNQFLVPLIPRFLAENPDLTVELMLSNEECDLVDQNVDVDIRVGKLRDSSYVVRKLKESERVVVASNAYLENHGAPRTPEDLANHNCLAYRLNLGQSVWAFQDTAGNRTDVTVRGNFRTDFGPALRGLALDGVGLCLMYEWAVREDIEQGRLNRLFSDYHVSHVGFDNGLYAVFQRSRHDAPKTRRFVDFIANAFR</sequence>